<proteinExistence type="inferred from homology"/>
<dbReference type="NCBIfam" id="NF003652">
    <property type="entry name" value="PRK05286.2-5"/>
    <property type="match status" value="1"/>
</dbReference>
<feature type="binding site" evidence="11">
    <location>
        <position position="272"/>
    </location>
    <ligand>
        <name>FMN</name>
        <dbReference type="ChEBI" id="CHEBI:58210"/>
    </ligand>
</feature>
<feature type="binding site" evidence="11">
    <location>
        <position position="90"/>
    </location>
    <ligand>
        <name>FMN</name>
        <dbReference type="ChEBI" id="CHEBI:58210"/>
    </ligand>
</feature>
<feature type="binding site" evidence="11">
    <location>
        <begin position="66"/>
        <end position="70"/>
    </location>
    <ligand>
        <name>FMN</name>
        <dbReference type="ChEBI" id="CHEBI:58210"/>
    </ligand>
</feature>
<dbReference type="NCBIfam" id="TIGR01036">
    <property type="entry name" value="pyrD_sub2"/>
    <property type="match status" value="1"/>
</dbReference>
<comment type="cofactor">
    <cofactor evidence="11">
        <name>FMN</name>
        <dbReference type="ChEBI" id="CHEBI:58210"/>
    </cofactor>
    <text evidence="11">Binds 1 FMN per subunit.</text>
</comment>
<comment type="subunit">
    <text evidence="11">Monomer.</text>
</comment>
<feature type="binding site" evidence="11">
    <location>
        <position position="181"/>
    </location>
    <ligand>
        <name>substrate</name>
    </ligand>
</feature>
<dbReference type="InterPro" id="IPR013785">
    <property type="entry name" value="Aldolase_TIM"/>
</dbReference>
<dbReference type="GO" id="GO:0005737">
    <property type="term" value="C:cytoplasm"/>
    <property type="evidence" value="ECO:0007669"/>
    <property type="project" value="InterPro"/>
</dbReference>
<feature type="binding site" evidence="11">
    <location>
        <position position="176"/>
    </location>
    <ligand>
        <name>substrate</name>
    </ligand>
</feature>
<comment type="caution">
    <text evidence="13">The sequence shown here is derived from an EMBL/GenBank/DDBJ whole genome shotgun (WGS) entry which is preliminary data.</text>
</comment>
<dbReference type="STRING" id="1817760.A2151_07545"/>
<evidence type="ECO:0000256" key="7">
    <source>
        <dbReference type="ARBA" id="ARBA00022975"/>
    </source>
</evidence>
<dbReference type="PROSITE" id="PS00911">
    <property type="entry name" value="DHODEHASE_1"/>
    <property type="match status" value="1"/>
</dbReference>
<keyword evidence="6 11" id="KW-0288">FMN</keyword>
<evidence type="ECO:0000256" key="3">
    <source>
        <dbReference type="ARBA" id="ARBA00005161"/>
    </source>
</evidence>
<comment type="pathway">
    <text evidence="3 11">Pyrimidine metabolism; UMP biosynthesis via de novo pathway; orotate from (S)-dihydroorotate (quinone route): step 1/1.</text>
</comment>
<dbReference type="InterPro" id="IPR050074">
    <property type="entry name" value="DHO_dehydrogenase"/>
</dbReference>
<organism evidence="13 14">
    <name type="scientific">Candidatus Muproteobacteria bacterium RBG_16_65_34</name>
    <dbReference type="NCBI Taxonomy" id="1817760"/>
    <lineage>
        <taxon>Bacteria</taxon>
        <taxon>Pseudomonadati</taxon>
        <taxon>Pseudomonadota</taxon>
        <taxon>Candidatus Muproteobacteria</taxon>
    </lineage>
</organism>
<dbReference type="GO" id="GO:0106430">
    <property type="term" value="F:dihydroorotate dehydrogenase (quinone) activity"/>
    <property type="evidence" value="ECO:0007669"/>
    <property type="project" value="UniProtKB-EC"/>
</dbReference>
<dbReference type="PANTHER" id="PTHR48109:SF4">
    <property type="entry name" value="DIHYDROOROTATE DEHYDROGENASE (QUINONE), MITOCHONDRIAL"/>
    <property type="match status" value="1"/>
</dbReference>
<evidence type="ECO:0000313" key="14">
    <source>
        <dbReference type="Proteomes" id="UP000178885"/>
    </source>
</evidence>
<feature type="binding site" evidence="11">
    <location>
        <position position="176"/>
    </location>
    <ligand>
        <name>FMN</name>
        <dbReference type="ChEBI" id="CHEBI:58210"/>
    </ligand>
</feature>
<evidence type="ECO:0000256" key="11">
    <source>
        <dbReference type="HAMAP-Rule" id="MF_00225"/>
    </source>
</evidence>
<gene>
    <name evidence="11" type="primary">pyrD</name>
    <name evidence="13" type="ORF">A2151_07545</name>
</gene>
<keyword evidence="7 11" id="KW-0665">Pyrimidine biosynthesis</keyword>
<evidence type="ECO:0000256" key="4">
    <source>
        <dbReference type="ARBA" id="ARBA00005359"/>
    </source>
</evidence>
<evidence type="ECO:0000256" key="5">
    <source>
        <dbReference type="ARBA" id="ARBA00022630"/>
    </source>
</evidence>
<keyword evidence="9 11" id="KW-0472">Membrane</keyword>
<keyword evidence="5 11" id="KW-0285">Flavoprotein</keyword>
<feature type="active site" description="Nucleophile" evidence="11">
    <location>
        <position position="179"/>
    </location>
</feature>
<dbReference type="SUPFAM" id="SSF51395">
    <property type="entry name" value="FMN-linked oxidoreductases"/>
    <property type="match status" value="1"/>
</dbReference>
<dbReference type="NCBIfam" id="NF003645">
    <property type="entry name" value="PRK05286.1-2"/>
    <property type="match status" value="1"/>
</dbReference>
<feature type="binding site" evidence="11">
    <location>
        <position position="143"/>
    </location>
    <ligand>
        <name>FMN</name>
        <dbReference type="ChEBI" id="CHEBI:58210"/>
    </ligand>
</feature>
<keyword evidence="8 11" id="KW-0560">Oxidoreductase</keyword>
<evidence type="ECO:0000256" key="1">
    <source>
        <dbReference type="ARBA" id="ARBA00003125"/>
    </source>
</evidence>
<evidence type="ECO:0000259" key="12">
    <source>
        <dbReference type="Pfam" id="PF01180"/>
    </source>
</evidence>
<dbReference type="GO" id="GO:0005886">
    <property type="term" value="C:plasma membrane"/>
    <property type="evidence" value="ECO:0007669"/>
    <property type="project" value="UniProtKB-SubCell"/>
</dbReference>
<feature type="binding site" evidence="11">
    <location>
        <begin position="250"/>
        <end position="251"/>
    </location>
    <ligand>
        <name>substrate</name>
    </ligand>
</feature>
<feature type="binding site" evidence="11">
    <location>
        <begin position="115"/>
        <end position="119"/>
    </location>
    <ligand>
        <name>substrate</name>
    </ligand>
</feature>
<reference evidence="13 14" key="1">
    <citation type="journal article" date="2016" name="Nat. Commun.">
        <title>Thousands of microbial genomes shed light on interconnected biogeochemical processes in an aquifer system.</title>
        <authorList>
            <person name="Anantharaman K."/>
            <person name="Brown C.T."/>
            <person name="Hug L.A."/>
            <person name="Sharon I."/>
            <person name="Castelle C.J."/>
            <person name="Probst A.J."/>
            <person name="Thomas B.C."/>
            <person name="Singh A."/>
            <person name="Wilkins M.J."/>
            <person name="Karaoz U."/>
            <person name="Brodie E.L."/>
            <person name="Williams K.H."/>
            <person name="Hubbard S.S."/>
            <person name="Banfield J.F."/>
        </authorList>
    </citation>
    <scope>NUCLEOTIDE SEQUENCE [LARGE SCALE GENOMIC DNA]</scope>
</reference>
<comment type="similarity">
    <text evidence="4 11">Belongs to the dihydroorotate dehydrogenase family. Type 2 subfamily.</text>
</comment>
<dbReference type="Proteomes" id="UP000178885">
    <property type="component" value="Unassembled WGS sequence"/>
</dbReference>
<comment type="subcellular location">
    <subcellularLocation>
        <location evidence="11">Cell membrane</location>
        <topology evidence="11">Peripheral membrane protein</topology>
    </subcellularLocation>
    <subcellularLocation>
        <location evidence="2">Membrane</location>
    </subcellularLocation>
</comment>
<dbReference type="Gene3D" id="3.20.20.70">
    <property type="entry name" value="Aldolase class I"/>
    <property type="match status" value="1"/>
</dbReference>
<evidence type="ECO:0000256" key="6">
    <source>
        <dbReference type="ARBA" id="ARBA00022643"/>
    </source>
</evidence>
<dbReference type="Pfam" id="PF01180">
    <property type="entry name" value="DHO_dh"/>
    <property type="match status" value="1"/>
</dbReference>
<feature type="binding site" evidence="11">
    <location>
        <begin position="322"/>
        <end position="323"/>
    </location>
    <ligand>
        <name>FMN</name>
        <dbReference type="ChEBI" id="CHEBI:58210"/>
    </ligand>
</feature>
<dbReference type="UniPathway" id="UPA00070">
    <property type="reaction ID" value="UER00946"/>
</dbReference>
<feature type="domain" description="Dihydroorotate dehydrogenase catalytic" evidence="12">
    <location>
        <begin position="49"/>
        <end position="343"/>
    </location>
</feature>
<sequence length="361" mass="39788">MYKLLRPLLFLLDAETGHQLTFLLLRGLYRIPGFPWLVRSIYARRTPRLPVEAMGMRFPNPLGLAAGLDKNAERARPLSDFGFGWIELGTVTPRPQPGNPRPRLFRLPRQAALINRMGFNNLGVERFVENLRRQGRPCLIGVNIGKNKDTPLDRATEDYLTALRAVYPYADYIAVNISSPNTPGLRALQTAENLDELLRALKSEQTALAQAHRRYAPLALKIAPDLDDEQIAGIARLVLEHGFDAVIATNTTVTRPGLEQEPLAQEAGGLSGRPLKALSTEVIRKLHRHLQGKIPIIGAGGVESAEDAWEKLVAGADLVQIYSALIYRGPGVVRCIVEGLKRRVEDSGAASLAEAVARARR</sequence>
<dbReference type="EC" id="1.3.5.2" evidence="11"/>
<evidence type="ECO:0000256" key="10">
    <source>
        <dbReference type="ARBA" id="ARBA00048639"/>
    </source>
</evidence>
<feature type="binding site" evidence="11">
    <location>
        <position position="249"/>
    </location>
    <ligand>
        <name>FMN</name>
        <dbReference type="ChEBI" id="CHEBI:58210"/>
    </ligand>
</feature>
<dbReference type="HAMAP" id="MF_00225">
    <property type="entry name" value="DHO_dh_type2"/>
    <property type="match status" value="1"/>
</dbReference>
<feature type="binding site" evidence="11">
    <location>
        <position position="301"/>
    </location>
    <ligand>
        <name>FMN</name>
        <dbReference type="ChEBI" id="CHEBI:58210"/>
    </ligand>
</feature>
<dbReference type="GO" id="GO:0006207">
    <property type="term" value="P:'de novo' pyrimidine nucleobase biosynthetic process"/>
    <property type="evidence" value="ECO:0007669"/>
    <property type="project" value="UniProtKB-UniRule"/>
</dbReference>
<evidence type="ECO:0000256" key="9">
    <source>
        <dbReference type="ARBA" id="ARBA00023136"/>
    </source>
</evidence>
<feature type="binding site" evidence="11">
    <location>
        <position position="221"/>
    </location>
    <ligand>
        <name>FMN</name>
        <dbReference type="ChEBI" id="CHEBI:58210"/>
    </ligand>
</feature>
<dbReference type="PROSITE" id="PS00912">
    <property type="entry name" value="DHODEHASE_2"/>
    <property type="match status" value="1"/>
</dbReference>
<accession>A0A1F6TL24</accession>
<dbReference type="NCBIfam" id="NF003646">
    <property type="entry name" value="PRK05286.1-4"/>
    <property type="match status" value="1"/>
</dbReference>
<dbReference type="GO" id="GO:0044205">
    <property type="term" value="P:'de novo' UMP biosynthetic process"/>
    <property type="evidence" value="ECO:0007669"/>
    <property type="project" value="UniProtKB-UniRule"/>
</dbReference>
<evidence type="ECO:0000256" key="2">
    <source>
        <dbReference type="ARBA" id="ARBA00004370"/>
    </source>
</evidence>
<dbReference type="PANTHER" id="PTHR48109">
    <property type="entry name" value="DIHYDROOROTATE DEHYDROGENASE (QUINONE), MITOCHONDRIAL-RELATED"/>
    <property type="match status" value="1"/>
</dbReference>
<comment type="catalytic activity">
    <reaction evidence="10 11">
        <text>(S)-dihydroorotate + a quinone = orotate + a quinol</text>
        <dbReference type="Rhea" id="RHEA:30187"/>
        <dbReference type="ChEBI" id="CHEBI:24646"/>
        <dbReference type="ChEBI" id="CHEBI:30839"/>
        <dbReference type="ChEBI" id="CHEBI:30864"/>
        <dbReference type="ChEBI" id="CHEBI:132124"/>
        <dbReference type="EC" id="1.3.5.2"/>
    </reaction>
</comment>
<name>A0A1F6TL24_9PROT</name>
<dbReference type="InterPro" id="IPR005720">
    <property type="entry name" value="Dihydroorotate_DH_cat"/>
</dbReference>
<dbReference type="InterPro" id="IPR001295">
    <property type="entry name" value="Dihydroorotate_DH_CS"/>
</dbReference>
<dbReference type="AlphaFoldDB" id="A0A1F6TL24"/>
<keyword evidence="11" id="KW-1003">Cell membrane</keyword>
<evidence type="ECO:0000313" key="13">
    <source>
        <dbReference type="EMBL" id="OGI45812.1"/>
    </source>
</evidence>
<dbReference type="CDD" id="cd04738">
    <property type="entry name" value="DHOD_2_like"/>
    <property type="match status" value="1"/>
</dbReference>
<dbReference type="InterPro" id="IPR005719">
    <property type="entry name" value="Dihydroorotate_DH_2"/>
</dbReference>
<feature type="binding site" evidence="11">
    <location>
        <position position="70"/>
    </location>
    <ligand>
        <name>substrate</name>
    </ligand>
</feature>
<dbReference type="NCBIfam" id="NF003644">
    <property type="entry name" value="PRK05286.1-1"/>
    <property type="match status" value="1"/>
</dbReference>
<protein>
    <recommendedName>
        <fullName evidence="11">Dihydroorotate dehydrogenase (quinone)</fullName>
        <ecNumber evidence="11">1.3.5.2</ecNumber>
    </recommendedName>
    <alternativeName>
        <fullName evidence="11">DHOdehase</fullName>
        <shortName evidence="11">DHOD</shortName>
        <shortName evidence="11">DHODase</shortName>
    </alternativeName>
    <alternativeName>
        <fullName evidence="11">Dihydroorotate oxidase</fullName>
    </alternativeName>
</protein>
<comment type="function">
    <text evidence="1 11">Catalyzes the conversion of dihydroorotate to orotate with quinone as electron acceptor.</text>
</comment>
<evidence type="ECO:0000256" key="8">
    <source>
        <dbReference type="ARBA" id="ARBA00023002"/>
    </source>
</evidence>
<dbReference type="EMBL" id="MFSU01000095">
    <property type="protein sequence ID" value="OGI45812.1"/>
    <property type="molecule type" value="Genomic_DNA"/>
</dbReference>